<dbReference type="Pfam" id="PF13193">
    <property type="entry name" value="AMP-binding_C"/>
    <property type="match status" value="1"/>
</dbReference>
<dbReference type="InterPro" id="IPR025110">
    <property type="entry name" value="AMP-bd_C"/>
</dbReference>
<dbReference type="SUPFAM" id="SSF56801">
    <property type="entry name" value="Acetyl-CoA synthetase-like"/>
    <property type="match status" value="1"/>
</dbReference>
<feature type="non-terminal residue" evidence="2">
    <location>
        <position position="1"/>
    </location>
</feature>
<keyword evidence="3" id="KW-1185">Reference proteome</keyword>
<dbReference type="EMBL" id="PGOL01003217">
    <property type="protein sequence ID" value="PKI42222.1"/>
    <property type="molecule type" value="Genomic_DNA"/>
</dbReference>
<organism evidence="2 3">
    <name type="scientific">Punica granatum</name>
    <name type="common">Pomegranate</name>
    <dbReference type="NCBI Taxonomy" id="22663"/>
    <lineage>
        <taxon>Eukaryota</taxon>
        <taxon>Viridiplantae</taxon>
        <taxon>Streptophyta</taxon>
        <taxon>Embryophyta</taxon>
        <taxon>Tracheophyta</taxon>
        <taxon>Spermatophyta</taxon>
        <taxon>Magnoliopsida</taxon>
        <taxon>eudicotyledons</taxon>
        <taxon>Gunneridae</taxon>
        <taxon>Pentapetalae</taxon>
        <taxon>rosids</taxon>
        <taxon>malvids</taxon>
        <taxon>Myrtales</taxon>
        <taxon>Lythraceae</taxon>
        <taxon>Punica</taxon>
    </lineage>
</organism>
<evidence type="ECO:0000313" key="3">
    <source>
        <dbReference type="Proteomes" id="UP000233551"/>
    </source>
</evidence>
<accession>A0A2I0IE09</accession>
<evidence type="ECO:0000259" key="1">
    <source>
        <dbReference type="Pfam" id="PF13193"/>
    </source>
</evidence>
<proteinExistence type="predicted"/>
<dbReference type="AlphaFoldDB" id="A0A2I0IE09"/>
<protein>
    <recommendedName>
        <fullName evidence="1">AMP-binding enzyme C-terminal domain-containing protein</fullName>
    </recommendedName>
</protein>
<comment type="caution">
    <text evidence="2">The sequence shown here is derived from an EMBL/GenBank/DDBJ whole genome shotgun (WGS) entry which is preliminary data.</text>
</comment>
<dbReference type="GO" id="GO:0031956">
    <property type="term" value="F:medium-chain fatty acid-CoA ligase activity"/>
    <property type="evidence" value="ECO:0007669"/>
    <property type="project" value="TreeGrafter"/>
</dbReference>
<sequence>VEAVLSQHPGVHGVVVVGVPELRLSEMVVGCVQLKENWQWSNKAYGSVPMNEDHNVLSGEILRQFCKENNLTGFKIPRVFYPWRKAFPTTSTGKVVRGKLRDEVILHLQPLQGRL</sequence>
<feature type="domain" description="AMP-binding enzyme C-terminal" evidence="1">
    <location>
        <begin position="1"/>
        <end position="94"/>
    </location>
</feature>
<dbReference type="STRING" id="22663.A0A2I0IE09"/>
<reference evidence="2 3" key="1">
    <citation type="submission" date="2017-11" db="EMBL/GenBank/DDBJ databases">
        <title>De-novo sequencing of pomegranate (Punica granatum L.) genome.</title>
        <authorList>
            <person name="Akparov Z."/>
            <person name="Amiraslanov A."/>
            <person name="Hajiyeva S."/>
            <person name="Abbasov M."/>
            <person name="Kaur K."/>
            <person name="Hamwieh A."/>
            <person name="Solovyev V."/>
            <person name="Salamov A."/>
            <person name="Braich B."/>
            <person name="Kosarev P."/>
            <person name="Mahmoud A."/>
            <person name="Hajiyev E."/>
            <person name="Babayeva S."/>
            <person name="Izzatullayeva V."/>
            <person name="Mammadov A."/>
            <person name="Mammadov A."/>
            <person name="Sharifova S."/>
            <person name="Ojaghi J."/>
            <person name="Eynullazada K."/>
            <person name="Bayramov B."/>
            <person name="Abdulazimova A."/>
            <person name="Shahmuradov I."/>
        </authorList>
    </citation>
    <scope>NUCLEOTIDE SEQUENCE [LARGE SCALE GENOMIC DNA]</scope>
    <source>
        <strain evidence="3">cv. AG2017</strain>
        <tissue evidence="2">Leaf</tissue>
    </source>
</reference>
<dbReference type="InterPro" id="IPR045851">
    <property type="entry name" value="AMP-bd_C_sf"/>
</dbReference>
<dbReference type="GO" id="GO:0006631">
    <property type="term" value="P:fatty acid metabolic process"/>
    <property type="evidence" value="ECO:0007669"/>
    <property type="project" value="TreeGrafter"/>
</dbReference>
<dbReference type="PANTHER" id="PTHR43201:SF32">
    <property type="entry name" value="2-SUCCINYLBENZOATE--COA LIGASE, CHLOROPLASTIC_PEROXISOMAL"/>
    <property type="match status" value="1"/>
</dbReference>
<dbReference type="PANTHER" id="PTHR43201">
    <property type="entry name" value="ACYL-COA SYNTHETASE"/>
    <property type="match status" value="1"/>
</dbReference>
<dbReference type="Proteomes" id="UP000233551">
    <property type="component" value="Unassembled WGS sequence"/>
</dbReference>
<evidence type="ECO:0000313" key="2">
    <source>
        <dbReference type="EMBL" id="PKI42222.1"/>
    </source>
</evidence>
<dbReference type="Gene3D" id="3.30.300.30">
    <property type="match status" value="1"/>
</dbReference>
<gene>
    <name evidence="2" type="ORF">CRG98_037402</name>
</gene>
<name>A0A2I0IE09_PUNGR</name>